<dbReference type="RefSeq" id="WP_379321622.1">
    <property type="nucleotide sequence ID" value="NZ_JBHTLM010000026.1"/>
</dbReference>
<comment type="caution">
    <text evidence="1">The sequence shown here is derived from an EMBL/GenBank/DDBJ whole genome shotgun (WGS) entry which is preliminary data.</text>
</comment>
<proteinExistence type="predicted"/>
<evidence type="ECO:0000313" key="1">
    <source>
        <dbReference type="EMBL" id="MFD1179196.1"/>
    </source>
</evidence>
<evidence type="ECO:0000313" key="2">
    <source>
        <dbReference type="Proteomes" id="UP001597262"/>
    </source>
</evidence>
<name>A0ABW3S321_9BACL</name>
<dbReference type="Proteomes" id="UP001597262">
    <property type="component" value="Unassembled WGS sequence"/>
</dbReference>
<keyword evidence="2" id="KW-1185">Reference proteome</keyword>
<reference evidence="2" key="1">
    <citation type="journal article" date="2019" name="Int. J. Syst. Evol. Microbiol.">
        <title>The Global Catalogue of Microorganisms (GCM) 10K type strain sequencing project: providing services to taxonomists for standard genome sequencing and annotation.</title>
        <authorList>
            <consortium name="The Broad Institute Genomics Platform"/>
            <consortium name="The Broad Institute Genome Sequencing Center for Infectious Disease"/>
            <person name="Wu L."/>
            <person name="Ma J."/>
        </authorList>
    </citation>
    <scope>NUCLEOTIDE SEQUENCE [LARGE SCALE GENOMIC DNA]</scope>
    <source>
        <strain evidence="2">CCUG 59189</strain>
    </source>
</reference>
<organism evidence="1 2">
    <name type="scientific">Paenibacillus puldeungensis</name>
    <dbReference type="NCBI Taxonomy" id="696536"/>
    <lineage>
        <taxon>Bacteria</taxon>
        <taxon>Bacillati</taxon>
        <taxon>Bacillota</taxon>
        <taxon>Bacilli</taxon>
        <taxon>Bacillales</taxon>
        <taxon>Paenibacillaceae</taxon>
        <taxon>Paenibacillus</taxon>
    </lineage>
</organism>
<sequence length="94" mass="10102">MIQPTYLSEVANYTSGQIAKVVLNDSVEITNFTVKEVTASTVGLQYIVPAASISLVTKIDLKKANGDVICTNNVYVPIVSDTLLLQTILIKEAS</sequence>
<gene>
    <name evidence="1" type="ORF">ACFQ3W_23285</name>
</gene>
<accession>A0ABW3S321</accession>
<protein>
    <submittedName>
        <fullName evidence="1">Ketopantoate hydroxymethyltransferase</fullName>
    </submittedName>
</protein>
<dbReference type="EMBL" id="JBHTLM010000026">
    <property type="protein sequence ID" value="MFD1179196.1"/>
    <property type="molecule type" value="Genomic_DNA"/>
</dbReference>